<evidence type="ECO:0000256" key="6">
    <source>
        <dbReference type="SAM" id="MobiDB-lite"/>
    </source>
</evidence>
<feature type="domain" description="HYDIN/VesB/CFA65-like Ig-like" evidence="8">
    <location>
        <begin position="461"/>
        <end position="560"/>
    </location>
</feature>
<feature type="compositionally biased region" description="Low complexity" evidence="6">
    <location>
        <begin position="2227"/>
        <end position="2241"/>
    </location>
</feature>
<protein>
    <submittedName>
        <fullName evidence="9">Hydrocephalus-inducing-like protein</fullName>
    </submittedName>
</protein>
<feature type="compositionally biased region" description="Basic and acidic residues" evidence="6">
    <location>
        <begin position="2621"/>
        <end position="2652"/>
    </location>
</feature>
<dbReference type="InterPro" id="IPR053879">
    <property type="entry name" value="HYDIN_VesB_CFA65-like_Ig"/>
</dbReference>
<dbReference type="Pfam" id="PF22544">
    <property type="entry name" value="HYDIN_VesB_CFA65-like_Ig"/>
    <property type="match status" value="3"/>
</dbReference>
<feature type="domain" description="HYDIN/VesB/CFA65-like Ig-like" evidence="8">
    <location>
        <begin position="200"/>
        <end position="292"/>
    </location>
</feature>
<feature type="region of interest" description="Disordered" evidence="6">
    <location>
        <begin position="1630"/>
        <end position="1649"/>
    </location>
</feature>
<dbReference type="PANTHER" id="PTHR23053">
    <property type="entry name" value="DLEC1 DELETED IN LUNG AND ESOPHAGEAL CANCER 1"/>
    <property type="match status" value="1"/>
</dbReference>
<reference evidence="9" key="1">
    <citation type="journal article" date="2012" name="Nature">
        <title>The oyster genome reveals stress adaptation and complexity of shell formation.</title>
        <authorList>
            <person name="Zhang G."/>
            <person name="Fang X."/>
            <person name="Guo X."/>
            <person name="Li L."/>
            <person name="Luo R."/>
            <person name="Xu F."/>
            <person name="Yang P."/>
            <person name="Zhang L."/>
            <person name="Wang X."/>
            <person name="Qi H."/>
            <person name="Xiong Z."/>
            <person name="Que H."/>
            <person name="Xie Y."/>
            <person name="Holland P.W."/>
            <person name="Paps J."/>
            <person name="Zhu Y."/>
            <person name="Wu F."/>
            <person name="Chen Y."/>
            <person name="Wang J."/>
            <person name="Peng C."/>
            <person name="Meng J."/>
            <person name="Yang L."/>
            <person name="Liu J."/>
            <person name="Wen B."/>
            <person name="Zhang N."/>
            <person name="Huang Z."/>
            <person name="Zhu Q."/>
            <person name="Feng Y."/>
            <person name="Mount A."/>
            <person name="Hedgecock D."/>
            <person name="Xu Z."/>
            <person name="Liu Y."/>
            <person name="Domazet-Loso T."/>
            <person name="Du Y."/>
            <person name="Sun X."/>
            <person name="Zhang S."/>
            <person name="Liu B."/>
            <person name="Cheng P."/>
            <person name="Jiang X."/>
            <person name="Li J."/>
            <person name="Fan D."/>
            <person name="Wang W."/>
            <person name="Fu W."/>
            <person name="Wang T."/>
            <person name="Wang B."/>
            <person name="Zhang J."/>
            <person name="Peng Z."/>
            <person name="Li Y."/>
            <person name="Li N."/>
            <person name="Wang J."/>
            <person name="Chen M."/>
            <person name="He Y."/>
            <person name="Tan F."/>
            <person name="Song X."/>
            <person name="Zheng Q."/>
            <person name="Huang R."/>
            <person name="Yang H."/>
            <person name="Du X."/>
            <person name="Chen L."/>
            <person name="Yang M."/>
            <person name="Gaffney P.M."/>
            <person name="Wang S."/>
            <person name="Luo L."/>
            <person name="She Z."/>
            <person name="Ming Y."/>
            <person name="Huang W."/>
            <person name="Zhang S."/>
            <person name="Huang B."/>
            <person name="Zhang Y."/>
            <person name="Qu T."/>
            <person name="Ni P."/>
            <person name="Miao G."/>
            <person name="Wang J."/>
            <person name="Wang Q."/>
            <person name="Steinberg C.E."/>
            <person name="Wang H."/>
            <person name="Li N."/>
            <person name="Qian L."/>
            <person name="Zhang G."/>
            <person name="Li Y."/>
            <person name="Yang H."/>
            <person name="Liu X."/>
            <person name="Wang J."/>
            <person name="Yin Y."/>
            <person name="Wang J."/>
        </authorList>
    </citation>
    <scope>NUCLEOTIDE SEQUENCE [LARGE SCALE GENOMIC DNA]</scope>
    <source>
        <strain evidence="9">05x7-T-G4-1.051#20</strain>
    </source>
</reference>
<feature type="region of interest" description="Disordered" evidence="6">
    <location>
        <begin position="3347"/>
        <end position="3393"/>
    </location>
</feature>
<feature type="compositionally biased region" description="Basic and acidic residues" evidence="6">
    <location>
        <begin position="2770"/>
        <end position="2791"/>
    </location>
</feature>
<feature type="compositionally biased region" description="Basic and acidic residues" evidence="6">
    <location>
        <begin position="2495"/>
        <end position="2527"/>
    </location>
</feature>
<dbReference type="Gene3D" id="3.40.50.300">
    <property type="entry name" value="P-loop containing nucleotide triphosphate hydrolases"/>
    <property type="match status" value="1"/>
</dbReference>
<feature type="region of interest" description="Disordered" evidence="6">
    <location>
        <begin position="2192"/>
        <end position="2277"/>
    </location>
</feature>
<feature type="compositionally biased region" description="Acidic residues" evidence="6">
    <location>
        <begin position="1226"/>
        <end position="1285"/>
    </location>
</feature>
<feature type="compositionally biased region" description="Basic and acidic residues" evidence="6">
    <location>
        <begin position="2800"/>
        <end position="2823"/>
    </location>
</feature>
<dbReference type="InterPro" id="IPR027417">
    <property type="entry name" value="P-loop_NTPase"/>
</dbReference>
<dbReference type="InterPro" id="IPR013783">
    <property type="entry name" value="Ig-like_fold"/>
</dbReference>
<proteinExistence type="predicted"/>
<keyword evidence="4" id="KW-0969">Cilium</keyword>
<comment type="subcellular location">
    <subcellularLocation>
        <location evidence="1">Cell projection</location>
        <location evidence="1">Cilium</location>
    </subcellularLocation>
    <subcellularLocation>
        <location evidence="2">Cytoplasm</location>
    </subcellularLocation>
</comment>
<dbReference type="InParanoid" id="K1QL99"/>
<dbReference type="Gene3D" id="2.60.40.10">
    <property type="entry name" value="Immunoglobulins"/>
    <property type="match status" value="23"/>
</dbReference>
<evidence type="ECO:0000256" key="1">
    <source>
        <dbReference type="ARBA" id="ARBA00004138"/>
    </source>
</evidence>
<accession>K1QL99</accession>
<evidence type="ECO:0000259" key="7">
    <source>
        <dbReference type="Pfam" id="PF17213"/>
    </source>
</evidence>
<evidence type="ECO:0000256" key="5">
    <source>
        <dbReference type="ARBA" id="ARBA00023273"/>
    </source>
</evidence>
<feature type="compositionally biased region" description="Basic and acidic residues" evidence="6">
    <location>
        <begin position="2427"/>
        <end position="2453"/>
    </location>
</feature>
<evidence type="ECO:0000256" key="4">
    <source>
        <dbReference type="ARBA" id="ARBA00023069"/>
    </source>
</evidence>
<feature type="compositionally biased region" description="Basic and acidic residues" evidence="6">
    <location>
        <begin position="3360"/>
        <end position="3371"/>
    </location>
</feature>
<feature type="domain" description="HYDIN/VesB/CFA65-like Ig-like" evidence="8">
    <location>
        <begin position="4664"/>
        <end position="4734"/>
    </location>
</feature>
<feature type="compositionally biased region" description="Basic and acidic residues" evidence="6">
    <location>
        <begin position="2534"/>
        <end position="2548"/>
    </location>
</feature>
<evidence type="ECO:0000256" key="2">
    <source>
        <dbReference type="ARBA" id="ARBA00004496"/>
    </source>
</evidence>
<feature type="domain" description="Hydin adenylate kinase-like" evidence="7">
    <location>
        <begin position="2098"/>
        <end position="2328"/>
    </location>
</feature>
<feature type="compositionally biased region" description="Polar residues" evidence="6">
    <location>
        <begin position="2824"/>
        <end position="2839"/>
    </location>
</feature>
<dbReference type="HOGENOM" id="CLU_000116_1_0_1"/>
<feature type="compositionally biased region" description="Basic and acidic residues" evidence="6">
    <location>
        <begin position="1979"/>
        <end position="2001"/>
    </location>
</feature>
<name>K1QL99_MAGGI</name>
<feature type="compositionally biased region" description="Basic and acidic residues" evidence="6">
    <location>
        <begin position="1636"/>
        <end position="1646"/>
    </location>
</feature>
<dbReference type="GO" id="GO:0003341">
    <property type="term" value="P:cilium movement"/>
    <property type="evidence" value="ECO:0007669"/>
    <property type="project" value="TreeGrafter"/>
</dbReference>
<feature type="region of interest" description="Disordered" evidence="6">
    <location>
        <begin position="2427"/>
        <end position="2568"/>
    </location>
</feature>
<evidence type="ECO:0000259" key="8">
    <source>
        <dbReference type="Pfam" id="PF22544"/>
    </source>
</evidence>
<dbReference type="Pfam" id="PF17213">
    <property type="entry name" value="Hydin_ADK"/>
    <property type="match status" value="1"/>
</dbReference>
<dbReference type="EMBL" id="JH816714">
    <property type="protein sequence ID" value="EKC34643.1"/>
    <property type="molecule type" value="Genomic_DNA"/>
</dbReference>
<keyword evidence="5" id="KW-0966">Cell projection</keyword>
<evidence type="ECO:0000313" key="9">
    <source>
        <dbReference type="EMBL" id="EKC34643.1"/>
    </source>
</evidence>
<feature type="region of interest" description="Disordered" evidence="6">
    <location>
        <begin position="2368"/>
        <end position="2406"/>
    </location>
</feature>
<gene>
    <name evidence="9" type="ORF">CGI_10023182</name>
</gene>
<dbReference type="InterPro" id="IPR033305">
    <property type="entry name" value="Hydin-like"/>
</dbReference>
<feature type="region of interest" description="Disordered" evidence="6">
    <location>
        <begin position="2756"/>
        <end position="2850"/>
    </location>
</feature>
<feature type="compositionally biased region" description="Basic and acidic residues" evidence="6">
    <location>
        <begin position="1286"/>
        <end position="1298"/>
    </location>
</feature>
<feature type="region of interest" description="Disordered" evidence="6">
    <location>
        <begin position="2588"/>
        <end position="2688"/>
    </location>
</feature>
<dbReference type="GO" id="GO:0005930">
    <property type="term" value="C:axoneme"/>
    <property type="evidence" value="ECO:0007669"/>
    <property type="project" value="TreeGrafter"/>
</dbReference>
<evidence type="ECO:0000256" key="3">
    <source>
        <dbReference type="ARBA" id="ARBA00022490"/>
    </source>
</evidence>
<dbReference type="PANTHER" id="PTHR23053:SF0">
    <property type="entry name" value="HYDROCEPHALUS-INDUCING PROTEIN HOMOLOG"/>
    <property type="match status" value="1"/>
</dbReference>
<organism evidence="9">
    <name type="scientific">Magallana gigas</name>
    <name type="common">Pacific oyster</name>
    <name type="synonym">Crassostrea gigas</name>
    <dbReference type="NCBI Taxonomy" id="29159"/>
    <lineage>
        <taxon>Eukaryota</taxon>
        <taxon>Metazoa</taxon>
        <taxon>Spiralia</taxon>
        <taxon>Lophotrochozoa</taxon>
        <taxon>Mollusca</taxon>
        <taxon>Bivalvia</taxon>
        <taxon>Autobranchia</taxon>
        <taxon>Pteriomorphia</taxon>
        <taxon>Ostreida</taxon>
        <taxon>Ostreoidea</taxon>
        <taxon>Ostreidae</taxon>
        <taxon>Magallana</taxon>
    </lineage>
</organism>
<feature type="region of interest" description="Disordered" evidence="6">
    <location>
        <begin position="1979"/>
        <end position="2062"/>
    </location>
</feature>
<feature type="compositionally biased region" description="Basic and acidic residues" evidence="6">
    <location>
        <begin position="2462"/>
        <end position="2473"/>
    </location>
</feature>
<feature type="compositionally biased region" description="Basic and acidic residues" evidence="6">
    <location>
        <begin position="3912"/>
        <end position="3927"/>
    </location>
</feature>
<dbReference type="GO" id="GO:1904158">
    <property type="term" value="P:axonemal central apparatus assembly"/>
    <property type="evidence" value="ECO:0007669"/>
    <property type="project" value="TreeGrafter"/>
</dbReference>
<feature type="region of interest" description="Disordered" evidence="6">
    <location>
        <begin position="1226"/>
        <end position="1316"/>
    </location>
</feature>
<feature type="compositionally biased region" description="Basic and acidic residues" evidence="6">
    <location>
        <begin position="2368"/>
        <end position="2393"/>
    </location>
</feature>
<feature type="compositionally biased region" description="Pro residues" evidence="6">
    <location>
        <begin position="2549"/>
        <end position="2559"/>
    </location>
</feature>
<dbReference type="InterPro" id="IPR033768">
    <property type="entry name" value="Hydin_ADK"/>
</dbReference>
<feature type="compositionally biased region" description="Acidic residues" evidence="6">
    <location>
        <begin position="2002"/>
        <end position="2014"/>
    </location>
</feature>
<feature type="region of interest" description="Disordered" evidence="6">
    <location>
        <begin position="3887"/>
        <end position="3928"/>
    </location>
</feature>
<sequence length="5311" mass="594429">MPLGPFGEVVGTTGTLEALGPDASNYKSKVIAPRNPKLLKDHEEGHKMTPSKFLFDMQMNTEQKLANTHIMRIPKKIELLDMADTSLQKFSQVNIDEPMFQPFPSEIYFQNFEPYEVYEVPLILRNNDKVPRLVKVTQADSPYFEIISPHDVGHKVGPGLPTTFKLQFRPEEKKDYNHELVCITEREKFIVPVRAIGARAILDFPDNIHFPAGPVKHTRSKTLLVRNIGNSEAKFTLSAEAPFSVTPEIGTLAVQDSMQVTVEFTPQKVGDCNSDLVLHYDTGEDVLISLYGGAQDANVRLDKNSIRIENTYISMANQRTVTIHNRSDIIAHFRWTQFATKEEEDQQKMTMTTRLSLEEKQDSDKFLDECVQDPTLRDKLSILNRTFQNRRKLVENDKMLFNDDVIQIEPVEGDVWPNSSFEVNVIFKPREAEICMKTAFCDITGRESRLPLRIRGDGIGPNVQFSYETLDMGNIFIGSKHYYEIILINKGDIDAIYSVMPTKTIFGPCFSFNPAEGIVMPGGHQAIQISFSSPYLGDFLEEFAFQVDGQPQQLKVSFTGSVIGPTFQFNVPKLKFGTISYGFLNTQTCKLQNTSLVPMKFHLRVPGDGTTPSICCTDDLDNSSTDRASPTPGAGPPKEFEIVPSTGTLQPQSEQKITVKFISNTIKKYELNLVVDVEKVGEDVLSLPISAKCVVPPVTVLSPILDYGRCFLRHPYEHSVKLHNDSDLPAKYELLPQQINEDTPIVYSSPKAKGVVEPHSLCDIPLLIEAQMLEEEDIVAYFSIFGSPDPPLGVHISCIGEGPVVHITPSDLDWGVVPVLTSIPMVITLSNESLIPARFTANMVRPRSAFSVDPVEGEIPAERSLDIKVIAHLDDAVRFQDKLQLSFQESQVRYIPLTGYGQGTTIVSDPPLTPQLNLGPNFSNRPLKKSFKLTNKGRRHQQLVWSMDGFGPVGKARKDLAAYNPLDMKYRNVPPPPQPPKPIFSLNPNRFDLPPGASFEMFIEGFVESPQYVKERMLCHAIIGRQGGKELIMRVDVSADFISPLLEFSTKSVYFRFDKNPKDSLTKMIRDLKMMNVSTLPLTTGLKLQQPFQIVLDDGSRVSETEIHLDIGKEYILRVEFDPAYKDDLHIRTIDEVLHIAYKEHPHIDYIALRGEVYFPNLDFEKSVVDFGCILNDTEVTRYVNITNNSPMEVRYKWSFLIGDEPCTVINRPPPKKATIQLEEVLEEQEVEEEEEEETEKVEVVIEEEEEEEKLEEEEKAEVEPTKEEEEEEEEGGLEQTESSEEVVKKAEEEDNKLIDSSPRADSPSQEDHLEKGQLEQEGMPEHGVEKDQAEDLRISIGSLKEAIPEEDPLKSNRALSRLLEQEREELSPIGIEEVFDILPLYGTLMPGDTEQVTMTFYGHADIWGQAKAICEVEGGPTYEILLKGEASLVEYKFDTKEIDYGMQMYDHVASAEITLVNSGKVGFEFTGVGMDPAQAKKPQPGVPIMVPHTGYIEPLSQQKLTVKYLPGVPEDFSKSFKIQVAHFEPDEIRICGAGVFPRISLDLPRNVDPDGNYIELETSARENLAKVEKKVVVVAERPGCAHVQGEMSTQPQELEIQMELERLAVKHFALDHQAQMLARPDLYDVTPPDSNESRETCDSKVPKKKKVKPRLPEYQLDFGHRVLGTVCTHIVRATNTGVFPVSFQVERDDVHRYGFHVELDRVRNLPGAPDHETVDFVVSFDPRGANLPLGPIETVVPINILNGPVIQVRLKANVTMPDMEISDDTLDFADVKCGECKVITVQLFNQQQVKCEWNSLPTEKELRKAEKHVPMHLRRKQKDKDKSKPRHFEIMPPTGVLMPGQRINVQVKFMPTEEKFYEQRIPIRIYQSSQRILLLCRGQGLEPRLEFDRNLVEFGPILPHSSGDEQEIIVKNPSSFPIEFYNLEFDSSYLEEEKILRIMKGYDEYNTILLPPRGTGEKLPPELMEYYEEQMKKLEESERTRKEAEEAALAAKRELEDQNGEGESDEGKEDDSVRTDLPPGTIDSRPGSKAGTAEPLDLEGRLKKEEMEDGDDTTSSIGVGELEITPVSAAIARHLGIDLTPEGKAARNRRGLAIIVHGAPMSGKTATAITLAKKYEAAILTVDQMILDAISSGNTTSGLRAREMCQEAARKRAEELKLMEGEEAEKKPGGLTGPTAVPQTQSIISNRKTSTVSDVKGLKDKHHGSMAAGKTGVNTSSIDGATGSQQTSSKTLTTLQAVPGHGHPPDKGGAGHPPPTKGAHAEKVPSSPPPLAAPIARRLSVSASVAGEEGLMSCVLPEDLIVEIISERLQLNDCHRGVVFDGLENLFAQNLYITAHAILRALNNRRFIYFVTMKLDYNVLKEQEKKAEEERERQEKLKEEKDRQRLEEMSEDEYDALSEKEKAEVDKKRLEIKKERIRKEMEEKMERERKQRELEEIERQKQEEEKALKKGKKKTAEKKEEPAKDGKKAAATGKPQSAMDSRIQASRAGAKADGDHSSKTGANERPESHQTEKSDTAVDDKKAKKGKDGKKDEKGKDKGKEPTDPPQEELPPPPKESDILLMQRFRTFEHAQKDILEMIDFWDRTTLSLKRPPTPSEKSEDDAAHHPPSGKKGKGGKGDKHEKEKEKERQKQIEKENAEKAAKEAAEKAAQQGEGDGTDGEVMFDAETTKEKEDDGVGVPNIVVDCSDKTVPAYDKVLQTNRLPSMEEVLDGLGLGPKGPPIPPPATFAVVPFPVKRRAPPVSEFGGRYIFVASSPDDPNIGAPDPKELEPEEEKSVTPDKTEHTTPTKGKAGKASKEDKKEKEDKKGERKKSAEKRTGTGTAKTSSRRNSMQVVSPPPGATTPVSDIDALSSTGEGMALGEAKTPRLSIFRWIIPSNGEVVIRLRFQSEELGQFDQTLNFEIVGTRRRYQLYCRGVCAFPSISREPRIVFPNRKKNKKSDEIVHKKYILATETFEFGPLSPGKSRADMKSGRFPETMEKITMCNTSPLEADISFCYLEDSKGETFILDPPSMVLKPGESQPLTIWAYPRHEGHYEDKIVCCIRENPEPVVFKVCCDAFLPALELDKKVFHFDSVLLHRKDTKTIYMRNNTQLPVKWKITGWENLGDDFTLAEDNGVVEPLSEVPLHAYFRAMKPVSTIKKMIRLEVSDLQEITGLFTNEAIQVMAEAYDVALDVSFQKGNDGGLDFGTVKVGQEEKLTCHLKNKGKFEIQYNFVFDNCDPKNPNPWDLFTVNPSKMTLNMNDRPQPVTVSFKSNKEVHIKEQPILKCQVIEPRLGDGGEVIANIPIKVSAEAEFAKYSISPVSDINFGALLVNNKKQKQFTIYNHGKYEFKYTITLMQKDKDNQQGQGRGNRPPVKDNKRSRSRDGSSSGRSVAKPKKTDSVRQEGVGGQSRLQFKIFTLSPAYGIIYPDHSQQILVECAAEMQGRFDEELSIDITDRDPSDHYPHGISYRIIAETCTPSINVDDIGSIFEEHRIVKNLALWQHHSQNAENTTMDGGVYGEDDKKFIFNNVIIGRKAKARFKISNTNKVPCDILFSVKAVQTKGTRQLQDIFEVEPVRAQIMNHSHVYATVTFTPTSMQTFNAIFEAAIEGVATNQARGKNLTFEVSGDGNLPRINIQKPTVRNKRGQALMLFKKNLVNHSETMLLVLVNDGTLPSKVDIDLIDQDGVFQLKPVEGTNAVMDDDYEDTKRPHTASVIVGVGETASFTVTYKPTAVQRSQAHIHLMVVDNQYEDSVIQVVGEGYQDDITLDNIHSVDNGTELDFEEGNMAEDDVAAAKPNLIRFGDCFINEPRTLSFSMRNHSKTDCLRFAWPDHPQLKFSPQVGHLHPNTAKDMTVTFKSDQPKTLKENPINCKVTKITFDKPLDKVSDWDDRIRTVKWIDIPTSPQPSSEGGAKAPLSSRPAKKKVIETETEPTHTEQADSSRNVELLVSAAADFCKYECKIESIHFKDTLMFQSRVYEFSISNKGNIKMDYSWQVVMENMPPPPQRAVTFVSEGDRPESRMEVPDASYIPFSIEPEFGTIAGGKKQSFIVKMAPLDVSDYEGRLICTIPNLEKDQQGPVVGLKGKSLMPYCHFELEDSDYISGARRNPEMKGPNGAPPGSTLDPNTRVIEFSCIGIGVKNTKTFAIVNPTSQPYSFEWTCEDEDDAKKPSAFKCLSPKGSVRCGKKFQVSFEFTSQELTLVESFWRFHIPEQNISVPFLLVGQAREPDISMDRSHMNFKALLIGHEAVETVYLLNNEDQPFFFQFEEDSCHSAGFAAHLGVSPMSATIPAKSRMPIELYFVPNSDKEVNFNLVCRVKRKVLPVTLNVKAEGYAMNCQLLCEDSQGVNKEFVSDGINIIRFGEVEVNEKQLRNLTILNTGKFNFDYQWELHMSNKKKEMVTIEPMTGGVENGKRVNCKLTFCPPCRTTLKDTQIVLKISHGPTYVISLEGLGVTPGLGFSFPAYNFGNCFIIKPGIPPKTKVLTLINKDKKEISVECLYPNNDYLRHTFESGICIPPGKSYDMTFTFCPREAKKYVETVQFEINGLSKQSVQISGTGTELKVEVADPRHRIVDLGATEVTKNAPKKKKYIPIINNSPAPVTFNLALTPETPALQSTGALTISPTNTITLEPGGMCKVEVAFASNSRIPQFSEEVTMEFAGQYETLFVVKGQCLGMEVSLDTTAIPFPTVVKGSSSSRKLIMSNTGDMTAKFKWDLKKFRPDFSVYPVEGCITPGMDVTFEVIFEPKEAVADIRYDNLRCFLEDPVTKKPGVHPPVTLTLTGGCTAQPTTKEVPQHFSCPVRSTDSKTLSITNKTNALWTLKPIIDAEYWSGPLTFTVEPQTMNKGYPISYHPLTMTQEGKKHTGTVFFPLPDGTGLLFTVSGTAEPPKMNGGAKIQNDIPCKVPYVEHLPVENWLKRPQRFSVKWEILRQDTRQDMSTDIKGMSFIDVPANGTKDYKLNVFAYKETTLPLKVVFTNDKTGEYQWYELQYKFIKGGTIETIELTTPVRQSAFKKIKLENTTKQATTFNVQNNIAEILMPNTFSVPPQSTSAFKKIKLENTTKQATTFNVQNNIAEILMPNTFSVPPQSTYECTIEYQPLKVGESLQRIEMVSNDLGSYVYELKLKATPARPEKALYFRAGLGQSHIQVAKFLNFAKQAKADYTCKVDNNDFHTEKTVAAAPGAPGGTEVALDVTFEPSKLGEQRALLTISSPQGGEYVFPLFGTCVPPKPQGPYVVKAGSTTSIPFRNVFHQQTAFTFQVDNPAFHLTKQSENIKHRKEYKIVVGFDGNDSGTKAGVMGKLIITCPKSAGGQNIQWVYYLKGVTV</sequence>
<keyword evidence="3" id="KW-0963">Cytoplasm</keyword>